<evidence type="ECO:0000256" key="1">
    <source>
        <dbReference type="ARBA" id="ARBA00004370"/>
    </source>
</evidence>
<evidence type="ECO:0000256" key="6">
    <source>
        <dbReference type="ARBA" id="ARBA00023310"/>
    </source>
</evidence>
<keyword evidence="2 7" id="KW-0813">Transport</keyword>
<keyword evidence="3 7" id="KW-0375">Hydrogen ion transport</keyword>
<dbReference type="HAMAP" id="MF_01416">
    <property type="entry name" value="ATP_synth_delta_bact"/>
    <property type="match status" value="1"/>
</dbReference>
<dbReference type="STRING" id="1848.SAMN05443637_103253"/>
<dbReference type="Pfam" id="PF00213">
    <property type="entry name" value="OSCP"/>
    <property type="match status" value="1"/>
</dbReference>
<proteinExistence type="inferred from homology"/>
<dbReference type="AlphaFoldDB" id="A0A1M6QDP5"/>
<keyword evidence="7" id="KW-0139">CF(1)</keyword>
<dbReference type="GO" id="GO:0046933">
    <property type="term" value="F:proton-transporting ATP synthase activity, rotational mechanism"/>
    <property type="evidence" value="ECO:0007669"/>
    <property type="project" value="UniProtKB-UniRule"/>
</dbReference>
<dbReference type="PRINTS" id="PR00125">
    <property type="entry name" value="ATPASEDELTA"/>
</dbReference>
<comment type="function">
    <text evidence="7">F(1)F(0) ATP synthase produces ATP from ADP in the presence of a proton or sodium gradient. F-type ATPases consist of two structural domains, F(1) containing the extramembraneous catalytic core and F(0) containing the membrane proton channel, linked together by a central stalk and a peripheral stalk. During catalysis, ATP synthesis in the catalytic domain of F(1) is coupled via a rotary mechanism of the central stalk subunits to proton translocation.</text>
</comment>
<comment type="similarity">
    <text evidence="7">Belongs to the ATPase delta chain family.</text>
</comment>
<evidence type="ECO:0000256" key="3">
    <source>
        <dbReference type="ARBA" id="ARBA00022781"/>
    </source>
</evidence>
<comment type="function">
    <text evidence="7">This protein is part of the stalk that links CF(0) to CF(1). It either transmits conformational changes from CF(0) to CF(1) or is implicated in proton conduction.</text>
</comment>
<protein>
    <recommendedName>
        <fullName evidence="7">ATP synthase subunit delta</fullName>
    </recommendedName>
    <alternativeName>
        <fullName evidence="7">ATP synthase F(1) sector subunit delta</fullName>
    </alternativeName>
    <alternativeName>
        <fullName evidence="7">F-type ATPase subunit delta</fullName>
        <shortName evidence="7">F-ATPase subunit delta</shortName>
    </alternativeName>
</protein>
<name>A0A1M6QDP5_PSETH</name>
<gene>
    <name evidence="7" type="primary">atpH</name>
    <name evidence="8" type="ORF">SAMN05443637_103253</name>
</gene>
<dbReference type="Gene3D" id="1.10.520.20">
    <property type="entry name" value="N-terminal domain of the delta subunit of the F1F0-ATP synthase"/>
    <property type="match status" value="1"/>
</dbReference>
<comment type="subcellular location">
    <subcellularLocation>
        <location evidence="7">Cell membrane</location>
        <topology evidence="7">Peripheral membrane protein</topology>
    </subcellularLocation>
    <subcellularLocation>
        <location evidence="1">Membrane</location>
    </subcellularLocation>
</comment>
<evidence type="ECO:0000256" key="7">
    <source>
        <dbReference type="HAMAP-Rule" id="MF_01416"/>
    </source>
</evidence>
<keyword evidence="4 7" id="KW-0406">Ion transport</keyword>
<reference evidence="8 9" key="1">
    <citation type="submission" date="2016-11" db="EMBL/GenBank/DDBJ databases">
        <authorList>
            <person name="Jaros S."/>
            <person name="Januszkiewicz K."/>
            <person name="Wedrychowicz H."/>
        </authorList>
    </citation>
    <scope>NUCLEOTIDE SEQUENCE [LARGE SCALE GENOMIC DNA]</scope>
    <source>
        <strain evidence="8 9">DSM 43832</strain>
    </source>
</reference>
<accession>A0A1M6QDP5</accession>
<keyword evidence="7" id="KW-1003">Cell membrane</keyword>
<dbReference type="OrthoDB" id="5242917at2"/>
<sequence length="280" mass="29460">MAVLLQAASREALGSVGDRLDAVADAATAEQIGTIGVELFAVVRLLDANGQLRRHLGDPSAPAQARAGLVRQLLGGKQAAQTVELVEQLASATWSRPGDLVDAAEVLARRAILAVAEKQGNLDDVEDELFRFSRILEREPQFAALLADITAPAEGRVGLLQATLGTGSSAKVSDVTYALLAEAVRTPRGRRLDDVAAELAEEAAARRKRSVAKVVTPVALTEQQEARLVAVLGRMYGRAISLQVELDPSLLGGLVITIGDELIDGSLAAKLAAARRNLPT</sequence>
<evidence type="ECO:0000256" key="2">
    <source>
        <dbReference type="ARBA" id="ARBA00022448"/>
    </source>
</evidence>
<evidence type="ECO:0000256" key="4">
    <source>
        <dbReference type="ARBA" id="ARBA00023065"/>
    </source>
</evidence>
<dbReference type="InterPro" id="IPR026015">
    <property type="entry name" value="ATP_synth_OSCP/delta_N_sf"/>
</dbReference>
<dbReference type="SUPFAM" id="SSF47928">
    <property type="entry name" value="N-terminal domain of the delta subunit of the F1F0-ATP synthase"/>
    <property type="match status" value="1"/>
</dbReference>
<dbReference type="Proteomes" id="UP000184363">
    <property type="component" value="Unassembled WGS sequence"/>
</dbReference>
<dbReference type="GO" id="GO:0045259">
    <property type="term" value="C:proton-transporting ATP synthase complex"/>
    <property type="evidence" value="ECO:0007669"/>
    <property type="project" value="UniProtKB-KW"/>
</dbReference>
<evidence type="ECO:0000313" key="8">
    <source>
        <dbReference type="EMBL" id="SHK18197.1"/>
    </source>
</evidence>
<dbReference type="RefSeq" id="WP_084754462.1">
    <property type="nucleotide sequence ID" value="NZ_CALGVN010000032.1"/>
</dbReference>
<keyword evidence="6 7" id="KW-0066">ATP synthesis</keyword>
<dbReference type="PANTHER" id="PTHR11910">
    <property type="entry name" value="ATP SYNTHASE DELTA CHAIN"/>
    <property type="match status" value="1"/>
</dbReference>
<dbReference type="NCBIfam" id="NF009967">
    <property type="entry name" value="PRK13430.1"/>
    <property type="match status" value="1"/>
</dbReference>
<dbReference type="EMBL" id="FRAP01000003">
    <property type="protein sequence ID" value="SHK18197.1"/>
    <property type="molecule type" value="Genomic_DNA"/>
</dbReference>
<keyword evidence="9" id="KW-1185">Reference proteome</keyword>
<evidence type="ECO:0000256" key="5">
    <source>
        <dbReference type="ARBA" id="ARBA00023136"/>
    </source>
</evidence>
<dbReference type="NCBIfam" id="TIGR01145">
    <property type="entry name" value="ATP_synt_delta"/>
    <property type="match status" value="1"/>
</dbReference>
<dbReference type="GO" id="GO:0005886">
    <property type="term" value="C:plasma membrane"/>
    <property type="evidence" value="ECO:0007669"/>
    <property type="project" value="UniProtKB-SubCell"/>
</dbReference>
<dbReference type="InterPro" id="IPR000711">
    <property type="entry name" value="ATPase_OSCP/dsu"/>
</dbReference>
<organism evidence="8 9">
    <name type="scientific">Pseudonocardia thermophila</name>
    <dbReference type="NCBI Taxonomy" id="1848"/>
    <lineage>
        <taxon>Bacteria</taxon>
        <taxon>Bacillati</taxon>
        <taxon>Actinomycetota</taxon>
        <taxon>Actinomycetes</taxon>
        <taxon>Pseudonocardiales</taxon>
        <taxon>Pseudonocardiaceae</taxon>
        <taxon>Pseudonocardia</taxon>
    </lineage>
</organism>
<evidence type="ECO:0000313" key="9">
    <source>
        <dbReference type="Proteomes" id="UP000184363"/>
    </source>
</evidence>
<keyword evidence="5 7" id="KW-0472">Membrane</keyword>